<keyword evidence="4" id="KW-0347">Helicase</keyword>
<evidence type="ECO:0000259" key="2">
    <source>
        <dbReference type="PROSITE" id="PS50967"/>
    </source>
</evidence>
<dbReference type="PANTHER" id="PTHR47642">
    <property type="entry name" value="ATP-DEPENDENT DNA HELICASE"/>
    <property type="match status" value="1"/>
</dbReference>
<dbReference type="Gene3D" id="3.40.50.300">
    <property type="entry name" value="P-loop containing nucleotide triphosphate hydrolases"/>
    <property type="match status" value="2"/>
</dbReference>
<protein>
    <submittedName>
        <fullName evidence="3">AAA family ATPase</fullName>
    </submittedName>
    <submittedName>
        <fullName evidence="4">Helicase</fullName>
    </submittedName>
</protein>
<gene>
    <name evidence="4" type="ORF">DWU89_12170</name>
    <name evidence="3" type="ORF">H8784_11865</name>
</gene>
<reference evidence="4 5" key="1">
    <citation type="submission" date="2018-07" db="EMBL/GenBank/DDBJ databases">
        <title>Parabacteroides acidifaciens nov. sp., isolated from human feces.</title>
        <authorList>
            <person name="Wang Y.J."/>
        </authorList>
    </citation>
    <scope>NUCLEOTIDE SEQUENCE [LARGE SCALE GENOMIC DNA]</scope>
    <source>
        <strain evidence="4 5">426-9</strain>
    </source>
</reference>
<proteinExistence type="predicted"/>
<dbReference type="InterPro" id="IPR002121">
    <property type="entry name" value="HRDC_dom"/>
</dbReference>
<dbReference type="Proteomes" id="UP000629596">
    <property type="component" value="Unassembled WGS sequence"/>
</dbReference>
<evidence type="ECO:0000313" key="3">
    <source>
        <dbReference type="EMBL" id="MBC8602407.1"/>
    </source>
</evidence>
<dbReference type="CDD" id="cd18809">
    <property type="entry name" value="SF1_C_RecD"/>
    <property type="match status" value="1"/>
</dbReference>
<keyword evidence="6" id="KW-1185">Reference proteome</keyword>
<dbReference type="SMART" id="SM00341">
    <property type="entry name" value="HRDC"/>
    <property type="match status" value="1"/>
</dbReference>
<feature type="compositionally biased region" description="Basic and acidic residues" evidence="1">
    <location>
        <begin position="620"/>
        <end position="630"/>
    </location>
</feature>
<keyword evidence="4" id="KW-0378">Hydrolase</keyword>
<dbReference type="GO" id="GO:0006281">
    <property type="term" value="P:DNA repair"/>
    <property type="evidence" value="ECO:0007669"/>
    <property type="project" value="InterPro"/>
</dbReference>
<dbReference type="Pfam" id="PF05970">
    <property type="entry name" value="PIF1"/>
    <property type="match status" value="1"/>
</dbReference>
<dbReference type="Gene3D" id="2.30.30.940">
    <property type="match status" value="1"/>
</dbReference>
<dbReference type="GO" id="GO:0000166">
    <property type="term" value="F:nucleotide binding"/>
    <property type="evidence" value="ECO:0007669"/>
    <property type="project" value="InterPro"/>
</dbReference>
<dbReference type="Pfam" id="PF00570">
    <property type="entry name" value="HRDC"/>
    <property type="match status" value="1"/>
</dbReference>
<accession>A0A3D8HD53</accession>
<keyword evidence="4" id="KW-0067">ATP-binding</keyword>
<comment type="caution">
    <text evidence="4">The sequence shown here is derived from an EMBL/GenBank/DDBJ whole genome shotgun (WGS) entry which is preliminary data.</text>
</comment>
<dbReference type="InterPro" id="IPR010285">
    <property type="entry name" value="DNA_helicase_pif1-like_DEAD"/>
</dbReference>
<dbReference type="FunFam" id="3.40.50.300:FF:001498">
    <property type="entry name" value="ATP-dependent DNA helicase"/>
    <property type="match status" value="1"/>
</dbReference>
<evidence type="ECO:0000313" key="4">
    <source>
        <dbReference type="EMBL" id="RDU48919.1"/>
    </source>
</evidence>
<organism evidence="4 5">
    <name type="scientific">Parabacteroides acidifaciens</name>
    <dbReference type="NCBI Taxonomy" id="2290935"/>
    <lineage>
        <taxon>Bacteria</taxon>
        <taxon>Pseudomonadati</taxon>
        <taxon>Bacteroidota</taxon>
        <taxon>Bacteroidia</taxon>
        <taxon>Bacteroidales</taxon>
        <taxon>Tannerellaceae</taxon>
        <taxon>Parabacteroides</taxon>
    </lineage>
</organism>
<dbReference type="GO" id="GO:0003676">
    <property type="term" value="F:nucleic acid binding"/>
    <property type="evidence" value="ECO:0007669"/>
    <property type="project" value="InterPro"/>
</dbReference>
<dbReference type="RefSeq" id="WP_115499910.1">
    <property type="nucleotide sequence ID" value="NZ_JACRTI010000027.1"/>
</dbReference>
<evidence type="ECO:0000256" key="1">
    <source>
        <dbReference type="SAM" id="MobiDB-lite"/>
    </source>
</evidence>
<name>A0A3D8HD53_9BACT</name>
<dbReference type="InterPro" id="IPR051055">
    <property type="entry name" value="PIF1_helicase"/>
</dbReference>
<dbReference type="PROSITE" id="PS50967">
    <property type="entry name" value="HRDC"/>
    <property type="match status" value="1"/>
</dbReference>
<dbReference type="InterPro" id="IPR027417">
    <property type="entry name" value="P-loop_NTPase"/>
</dbReference>
<dbReference type="EMBL" id="QREV01000027">
    <property type="protein sequence ID" value="RDU48919.1"/>
    <property type="molecule type" value="Genomic_DNA"/>
</dbReference>
<dbReference type="GO" id="GO:0000723">
    <property type="term" value="P:telomere maintenance"/>
    <property type="evidence" value="ECO:0007669"/>
    <property type="project" value="InterPro"/>
</dbReference>
<sequence length="710" mass="81193">MQTNQQFDLAFNLLQNTGTNLFLTGKAGTGKTTFLKRLKEVSPKRMIVVAPTGVAAINAGGVTIHSFFQLPFGPYIPSSPEYQGGKQDFKNQFRKDKINIIRSMDLLVIDEVSMVRADLLDAISDVLRRYKDHNKPFGGVQLLLIGDLQQLAPVAKDDEWNLLKEHYPSTFFFDSKALSESNYFCIELTHVYRQSDTSFINLLNNIRENKFDDDTLYRLNQRYIPDFQPDERAGYITLTTHNYQAQQINNRKLAELSGQAYTFSAEINNDFPEYSYPTDDKLILKCGAQVMFVKNDSSPEKRYYNGKIGKVVFINPSKITVVDKEGNEIIVEKETWNNVKYTINPETQEITETISGTFSQYPLKTAWAITIHKSQGLTFEHAIIDASAAFSHGQVYVALSRCKTLEGLVLSSQITRNAMISDGRIEAFTSSVDSRRPGEDQIRRAQQQYFTELICELFDFNNLQQRLQYAAFTVYGNLQKLYPELSVQYSNTRDVFRSTITDVGERFIQQLKRMIAENPDNYLHDERIQERVRKGVAYFLEQIDRLCTPLQEASDNVEIDNKEVRKTVTNAFNKLNEDLRIKLSALQGCKDEFTISGYLSAKAKASIEQPAKAPARKRSEKSSKQEKQEISTDIKYPELYARLRQWRYELSVEKDLPPYTILQQKALIGVVNTLPVSGRDLLSIPGIGKKIVENYGAKLLEIVDEFKRDQ</sequence>
<dbReference type="Proteomes" id="UP000256321">
    <property type="component" value="Unassembled WGS sequence"/>
</dbReference>
<dbReference type="GO" id="GO:0003678">
    <property type="term" value="F:DNA helicase activity"/>
    <property type="evidence" value="ECO:0007669"/>
    <property type="project" value="InterPro"/>
</dbReference>
<dbReference type="SMART" id="SM00382">
    <property type="entry name" value="AAA"/>
    <property type="match status" value="1"/>
</dbReference>
<feature type="region of interest" description="Disordered" evidence="1">
    <location>
        <begin position="609"/>
        <end position="630"/>
    </location>
</feature>
<dbReference type="InterPro" id="IPR003593">
    <property type="entry name" value="AAA+_ATPase"/>
</dbReference>
<feature type="domain" description="HRDC" evidence="2">
    <location>
        <begin position="633"/>
        <end position="710"/>
    </location>
</feature>
<evidence type="ECO:0000313" key="6">
    <source>
        <dbReference type="Proteomes" id="UP000629596"/>
    </source>
</evidence>
<dbReference type="EMBL" id="JACRTI010000027">
    <property type="protein sequence ID" value="MBC8602407.1"/>
    <property type="molecule type" value="Genomic_DNA"/>
</dbReference>
<dbReference type="PANTHER" id="PTHR47642:SF5">
    <property type="entry name" value="ATP-DEPENDENT DNA HELICASE"/>
    <property type="match status" value="1"/>
</dbReference>
<reference evidence="3 6" key="2">
    <citation type="submission" date="2020-08" db="EMBL/GenBank/DDBJ databases">
        <title>Genome public.</title>
        <authorList>
            <person name="Liu C."/>
            <person name="Sun Q."/>
        </authorList>
    </citation>
    <scope>NUCLEOTIDE SEQUENCE [LARGE SCALE GENOMIC DNA]</scope>
    <source>
        <strain evidence="3 6">426_9</strain>
    </source>
</reference>
<dbReference type="Gene3D" id="1.10.150.80">
    <property type="entry name" value="HRDC domain"/>
    <property type="match status" value="1"/>
</dbReference>
<dbReference type="SUPFAM" id="SSF47819">
    <property type="entry name" value="HRDC-like"/>
    <property type="match status" value="1"/>
</dbReference>
<dbReference type="AlphaFoldDB" id="A0A3D8HD53"/>
<dbReference type="InterPro" id="IPR010997">
    <property type="entry name" value="HRDC-like_sf"/>
</dbReference>
<keyword evidence="4" id="KW-0547">Nucleotide-binding</keyword>
<dbReference type="SUPFAM" id="SSF52540">
    <property type="entry name" value="P-loop containing nucleoside triphosphate hydrolases"/>
    <property type="match status" value="2"/>
</dbReference>
<dbReference type="InterPro" id="IPR044876">
    <property type="entry name" value="HRDC_dom_sf"/>
</dbReference>
<evidence type="ECO:0000313" key="5">
    <source>
        <dbReference type="Proteomes" id="UP000256321"/>
    </source>
</evidence>